<keyword evidence="4" id="KW-1185">Reference proteome</keyword>
<dbReference type="PANTHER" id="PTHR47992">
    <property type="entry name" value="PROTEIN PHOSPHATASE"/>
    <property type="match status" value="1"/>
</dbReference>
<dbReference type="EMBL" id="CP036298">
    <property type="protein sequence ID" value="QDV27707.1"/>
    <property type="molecule type" value="Genomic_DNA"/>
</dbReference>
<dbReference type="Pfam" id="PF13672">
    <property type="entry name" value="PP2C_2"/>
    <property type="match status" value="1"/>
</dbReference>
<dbReference type="SMART" id="SM00331">
    <property type="entry name" value="PP2C_SIG"/>
    <property type="match status" value="1"/>
</dbReference>
<keyword evidence="1" id="KW-0472">Membrane</keyword>
<evidence type="ECO:0000259" key="2">
    <source>
        <dbReference type="PROSITE" id="PS51746"/>
    </source>
</evidence>
<dbReference type="PROSITE" id="PS51746">
    <property type="entry name" value="PPM_2"/>
    <property type="match status" value="1"/>
</dbReference>
<organism evidence="3 4">
    <name type="scientific">Aureliella helgolandensis</name>
    <dbReference type="NCBI Taxonomy" id="2527968"/>
    <lineage>
        <taxon>Bacteria</taxon>
        <taxon>Pseudomonadati</taxon>
        <taxon>Planctomycetota</taxon>
        <taxon>Planctomycetia</taxon>
        <taxon>Pirellulales</taxon>
        <taxon>Pirellulaceae</taxon>
        <taxon>Aureliella</taxon>
    </lineage>
</organism>
<dbReference type="CDD" id="cd00143">
    <property type="entry name" value="PP2Cc"/>
    <property type="match status" value="1"/>
</dbReference>
<protein>
    <recommendedName>
        <fullName evidence="2">PPM-type phosphatase domain-containing protein</fullName>
    </recommendedName>
</protein>
<dbReference type="InterPro" id="IPR001932">
    <property type="entry name" value="PPM-type_phosphatase-like_dom"/>
</dbReference>
<dbReference type="KEGG" id="ahel:Q31a_61000"/>
<dbReference type="SMART" id="SM00332">
    <property type="entry name" value="PP2Cc"/>
    <property type="match status" value="1"/>
</dbReference>
<accession>A0A518GGK5</accession>
<dbReference type="Proteomes" id="UP000318017">
    <property type="component" value="Chromosome"/>
</dbReference>
<evidence type="ECO:0000313" key="3">
    <source>
        <dbReference type="EMBL" id="QDV27707.1"/>
    </source>
</evidence>
<keyword evidence="1" id="KW-0812">Transmembrane</keyword>
<keyword evidence="3" id="KW-0378">Hydrolase</keyword>
<dbReference type="GO" id="GO:0004722">
    <property type="term" value="F:protein serine/threonine phosphatase activity"/>
    <property type="evidence" value="ECO:0007669"/>
    <property type="project" value="InterPro"/>
</dbReference>
<feature type="transmembrane region" description="Helical" evidence="1">
    <location>
        <begin position="287"/>
        <end position="306"/>
    </location>
</feature>
<evidence type="ECO:0000256" key="1">
    <source>
        <dbReference type="SAM" id="Phobius"/>
    </source>
</evidence>
<keyword evidence="1" id="KW-1133">Transmembrane helix</keyword>
<dbReference type="InterPro" id="IPR015655">
    <property type="entry name" value="PP2C"/>
</dbReference>
<name>A0A518GGK5_9BACT</name>
<dbReference type="Gene3D" id="3.60.40.10">
    <property type="entry name" value="PPM-type phosphatase domain"/>
    <property type="match status" value="1"/>
</dbReference>
<proteinExistence type="predicted"/>
<feature type="transmembrane region" description="Helical" evidence="1">
    <location>
        <begin position="259"/>
        <end position="280"/>
    </location>
</feature>
<sequence length="409" mass="43780">MRRAINQDSYAIVLADTQNSWEKYGHLFIVADGMGAHAAGELASKLSVELIPHHYFKLRDQPPAESLHQSILNANAEIFRRGQANIEFRSMGTTCSTLTLAPEGAVVAHVGDSRVYQMRGDQLFQLTFDHSLVWEMQAAGELTDETARSGVIPKNVITRSLGPNANVQIDLEGPFPVKRGDVFLLCSDGLSGQVSDEELASILSALPPQPACQLLIDLSNLRGGPDNITAIVVEVAEDSICSAQPGAIAARWNGAPRTFSPALGIVAAVCISAAGLLCLLGNIPLGVVAAVLGIIALGTGLVQVLWNGNSPADAHGRYGQGPHRQFKAGNQPLFEQLAGTMKSLREASEERGWKIQWDLLEGQFEKAKQHAAAGNFKQAVATQGKVIIELMKQIRGQRDTPASDSAIDL</sequence>
<reference evidence="3 4" key="1">
    <citation type="submission" date="2019-02" db="EMBL/GenBank/DDBJ databases">
        <title>Deep-cultivation of Planctomycetes and their phenomic and genomic characterization uncovers novel biology.</title>
        <authorList>
            <person name="Wiegand S."/>
            <person name="Jogler M."/>
            <person name="Boedeker C."/>
            <person name="Pinto D."/>
            <person name="Vollmers J."/>
            <person name="Rivas-Marin E."/>
            <person name="Kohn T."/>
            <person name="Peeters S.H."/>
            <person name="Heuer A."/>
            <person name="Rast P."/>
            <person name="Oberbeckmann S."/>
            <person name="Bunk B."/>
            <person name="Jeske O."/>
            <person name="Meyerdierks A."/>
            <person name="Storesund J.E."/>
            <person name="Kallscheuer N."/>
            <person name="Luecker S."/>
            <person name="Lage O.M."/>
            <person name="Pohl T."/>
            <person name="Merkel B.J."/>
            <person name="Hornburger P."/>
            <person name="Mueller R.-W."/>
            <person name="Bruemmer F."/>
            <person name="Labrenz M."/>
            <person name="Spormann A.M."/>
            <person name="Op den Camp H."/>
            <person name="Overmann J."/>
            <person name="Amann R."/>
            <person name="Jetten M.S.M."/>
            <person name="Mascher T."/>
            <person name="Medema M.H."/>
            <person name="Devos D.P."/>
            <person name="Kaster A.-K."/>
            <person name="Ovreas L."/>
            <person name="Rohde M."/>
            <person name="Galperin M.Y."/>
            <person name="Jogler C."/>
        </authorList>
    </citation>
    <scope>NUCLEOTIDE SEQUENCE [LARGE SCALE GENOMIC DNA]</scope>
    <source>
        <strain evidence="3 4">Q31a</strain>
    </source>
</reference>
<gene>
    <name evidence="3" type="ORF">Q31a_61000</name>
</gene>
<evidence type="ECO:0000313" key="4">
    <source>
        <dbReference type="Proteomes" id="UP000318017"/>
    </source>
</evidence>
<dbReference type="InterPro" id="IPR036457">
    <property type="entry name" value="PPM-type-like_dom_sf"/>
</dbReference>
<dbReference type="SUPFAM" id="SSF81606">
    <property type="entry name" value="PP2C-like"/>
    <property type="match status" value="1"/>
</dbReference>
<dbReference type="AlphaFoldDB" id="A0A518GGK5"/>
<feature type="domain" description="PPM-type phosphatase" evidence="2">
    <location>
        <begin position="1"/>
        <end position="235"/>
    </location>
</feature>